<accession>A0A2P5F3F8</accession>
<dbReference type="Proteomes" id="UP000237000">
    <property type="component" value="Unassembled WGS sequence"/>
</dbReference>
<organism evidence="1 2">
    <name type="scientific">Trema orientale</name>
    <name type="common">Charcoal tree</name>
    <name type="synonym">Celtis orientalis</name>
    <dbReference type="NCBI Taxonomy" id="63057"/>
    <lineage>
        <taxon>Eukaryota</taxon>
        <taxon>Viridiplantae</taxon>
        <taxon>Streptophyta</taxon>
        <taxon>Embryophyta</taxon>
        <taxon>Tracheophyta</taxon>
        <taxon>Spermatophyta</taxon>
        <taxon>Magnoliopsida</taxon>
        <taxon>eudicotyledons</taxon>
        <taxon>Gunneridae</taxon>
        <taxon>Pentapetalae</taxon>
        <taxon>rosids</taxon>
        <taxon>fabids</taxon>
        <taxon>Rosales</taxon>
        <taxon>Cannabaceae</taxon>
        <taxon>Trema</taxon>
    </lineage>
</organism>
<gene>
    <name evidence="1" type="ORF">TorRG33x02_118400</name>
</gene>
<reference evidence="2" key="1">
    <citation type="submission" date="2016-06" db="EMBL/GenBank/DDBJ databases">
        <title>Parallel loss of symbiosis genes in relatives of nitrogen-fixing non-legume Parasponia.</title>
        <authorList>
            <person name="Van Velzen R."/>
            <person name="Holmer R."/>
            <person name="Bu F."/>
            <person name="Rutten L."/>
            <person name="Van Zeijl A."/>
            <person name="Liu W."/>
            <person name="Santuari L."/>
            <person name="Cao Q."/>
            <person name="Sharma T."/>
            <person name="Shen D."/>
            <person name="Roswanjaya Y."/>
            <person name="Wardhani T."/>
            <person name="Kalhor M.S."/>
            <person name="Jansen J."/>
            <person name="Van den Hoogen J."/>
            <person name="Gungor B."/>
            <person name="Hartog M."/>
            <person name="Hontelez J."/>
            <person name="Verver J."/>
            <person name="Yang W.-C."/>
            <person name="Schijlen E."/>
            <person name="Repin R."/>
            <person name="Schilthuizen M."/>
            <person name="Schranz E."/>
            <person name="Heidstra R."/>
            <person name="Miyata K."/>
            <person name="Fedorova E."/>
            <person name="Kohlen W."/>
            <person name="Bisseling T."/>
            <person name="Smit S."/>
            <person name="Geurts R."/>
        </authorList>
    </citation>
    <scope>NUCLEOTIDE SEQUENCE [LARGE SCALE GENOMIC DNA]</scope>
    <source>
        <strain evidence="2">cv. RG33-2</strain>
    </source>
</reference>
<comment type="caution">
    <text evidence="1">The sequence shown here is derived from an EMBL/GenBank/DDBJ whole genome shotgun (WGS) entry which is preliminary data.</text>
</comment>
<dbReference type="EMBL" id="JXTC01000066">
    <property type="protein sequence ID" value="PON92335.1"/>
    <property type="molecule type" value="Genomic_DNA"/>
</dbReference>
<dbReference type="InParanoid" id="A0A2P5F3F8"/>
<evidence type="ECO:0000313" key="2">
    <source>
        <dbReference type="Proteomes" id="UP000237000"/>
    </source>
</evidence>
<keyword evidence="2" id="KW-1185">Reference proteome</keyword>
<evidence type="ECO:0000313" key="1">
    <source>
        <dbReference type="EMBL" id="PON92335.1"/>
    </source>
</evidence>
<dbReference type="AlphaFoldDB" id="A0A2P5F3F8"/>
<sequence>MNSGHGSSERQPFGLFFASPPPHMRSLASSTLSQLSAPKELSNVSFIGNGRERETTLGAISGHVGAASPGS</sequence>
<protein>
    <submittedName>
        <fullName evidence="1">Uncharacterized protein</fullName>
    </submittedName>
</protein>
<name>A0A2P5F3F8_TREOI</name>
<proteinExistence type="predicted"/>